<dbReference type="GO" id="GO:0008270">
    <property type="term" value="F:zinc ion binding"/>
    <property type="evidence" value="ECO:0007669"/>
    <property type="project" value="InterPro"/>
</dbReference>
<feature type="compositionally biased region" description="Low complexity" evidence="1">
    <location>
        <begin position="260"/>
        <end position="274"/>
    </location>
</feature>
<feature type="region of interest" description="Disordered" evidence="1">
    <location>
        <begin position="221"/>
        <end position="288"/>
    </location>
</feature>
<protein>
    <submittedName>
        <fullName evidence="2">Putative primase</fullName>
    </submittedName>
</protein>
<evidence type="ECO:0000256" key="1">
    <source>
        <dbReference type="SAM" id="MobiDB-lite"/>
    </source>
</evidence>
<dbReference type="EMBL" id="KR063278">
    <property type="protein sequence ID" value="AKJ72533.1"/>
    <property type="molecule type" value="Genomic_DNA"/>
</dbReference>
<dbReference type="OrthoDB" id="3529at10239"/>
<dbReference type="InterPro" id="IPR036977">
    <property type="entry name" value="DNA_primase_Znf_CHC2"/>
</dbReference>
<evidence type="ECO:0000313" key="3">
    <source>
        <dbReference type="Proteomes" id="UP000202743"/>
    </source>
</evidence>
<dbReference type="GO" id="GO:0006260">
    <property type="term" value="P:DNA replication"/>
    <property type="evidence" value="ECO:0007669"/>
    <property type="project" value="InterPro"/>
</dbReference>
<evidence type="ECO:0000313" key="2">
    <source>
        <dbReference type="EMBL" id="AKJ72533.1"/>
    </source>
</evidence>
<proteinExistence type="predicted"/>
<sequence>MSVNGGGRWDQMFAEINKTIAEGDKKSQDAKDVENIENIKVPEQFLEAAPVVHDEDNYAARKAEEQAEEDVALKKLNIVAVYKKLTGNDVKLSGGQNEKLVFCPTAGHVNKNSEAACLNTEKNTWVCYGQCEEGGGVIDMVAAANGMPFGKQLKGKEYAQAKQKTLEDFCGWRFDKTKGGYVGVSPAKQKEEVAQFEAEYGPLPEIKEDKPENPLGIQMLPGDEDLPSIGPTKFSRKEFGQAEPEQQIQQPVKKSEPVQAEANPASTTTAAPPALSLVDSPKDDDDSELGVDELLPEIDGIFDHIPEGTPLYEFMRAVEEMSIPKEFSLFRGLQLLSLSAGPYVRGRVGGAFKTTLSVLFVGASGAGKSQSRHAMNAILDHIVYKWNPSPGNGNRFGNHTGIKSLIEPGSGEFLLQELSQEIDEGKPYTVADVMADLEVDELSRFMGKGAVTGSSLVGIFQEMDNSPALDAALRAGSRAGGTVVAVNPNLVFSAGVQPGALPSLIGRGNISNGLLARFEVVTGNKVISNDIFDNKMKDMTHAQELYTDVAVYYSNKVDPESKRVRRLHYIDVDRSARPLMQRSYEQVEKWKHDEDIKSRFDLKLFKLATLFAINRKADAVMAGDIRSAMWLMEYLNRSTTLSGEKVTKTFGGQMEDKIIHAVKYYTKRDGYATIGKINNHVKPSKMGWDPADIRKRIDMLVDEGSLMLDPRQAARGPKKARYIHVESLDGRQLELVSDAGNKNRRSK</sequence>
<dbReference type="KEGG" id="vg:26517456"/>
<dbReference type="SUPFAM" id="SSF57783">
    <property type="entry name" value="Zinc beta-ribbon"/>
    <property type="match status" value="1"/>
</dbReference>
<keyword evidence="3" id="KW-1185">Reference proteome</keyword>
<dbReference type="Proteomes" id="UP000202743">
    <property type="component" value="Segment"/>
</dbReference>
<gene>
    <name evidence="2" type="ORF">GMA7_97</name>
</gene>
<accession>A0A0K0N707</accession>
<dbReference type="RefSeq" id="YP_009189233.1">
    <property type="nucleotide sequence ID" value="NC_028673.1"/>
</dbReference>
<dbReference type="Gene3D" id="3.90.580.10">
    <property type="entry name" value="Zinc finger, CHC2-type domain"/>
    <property type="match status" value="1"/>
</dbReference>
<organism evidence="2 3">
    <name type="scientific">Gordonia phage GMA7</name>
    <dbReference type="NCBI Taxonomy" id="1647286"/>
    <lineage>
        <taxon>Viruses</taxon>
        <taxon>Duplodnaviria</taxon>
        <taxon>Heunggongvirae</taxon>
        <taxon>Uroviricota</taxon>
        <taxon>Caudoviricetes</taxon>
        <taxon>Getseptimavirus</taxon>
        <taxon>Getseptimavirus GMA7</taxon>
    </lineage>
</organism>
<dbReference type="GeneID" id="26517456"/>
<dbReference type="GO" id="GO:0003677">
    <property type="term" value="F:DNA binding"/>
    <property type="evidence" value="ECO:0007669"/>
    <property type="project" value="InterPro"/>
</dbReference>
<reference evidence="2 3" key="1">
    <citation type="journal article" date="2015" name="PLoS ONE">
        <title>Lysis to Kill: Evaluation of the Lytic Abilities, and Genomics of Nine Bacteriophages Infective for Gordonia spp. and Their Potential Use in Activated Sludge Foam Biocontrol.</title>
        <authorList>
            <person name="Dyson Z.A."/>
            <person name="Tucci J."/>
            <person name="Seviour R.J."/>
            <person name="Petrovski S."/>
        </authorList>
    </citation>
    <scope>NUCLEOTIDE SEQUENCE [LARGE SCALE GENOMIC DNA]</scope>
</reference>
<name>A0A0K0N707_9CAUD</name>